<evidence type="ECO:0000256" key="6">
    <source>
        <dbReference type="SAM" id="MobiDB-lite"/>
    </source>
</evidence>
<keyword evidence="4" id="KW-0436">Ligase</keyword>
<evidence type="ECO:0000313" key="9">
    <source>
        <dbReference type="Proteomes" id="UP000001930"/>
    </source>
</evidence>
<proteinExistence type="inferred from homology"/>
<dbReference type="Pfam" id="PF00501">
    <property type="entry name" value="AMP-binding"/>
    <property type="match status" value="1"/>
</dbReference>
<dbReference type="CDD" id="cd07989">
    <property type="entry name" value="LPLAT_AGPAT-like"/>
    <property type="match status" value="1"/>
</dbReference>
<dbReference type="GO" id="GO:0046872">
    <property type="term" value="F:metal ion binding"/>
    <property type="evidence" value="ECO:0007669"/>
    <property type="project" value="UniProtKB-KW"/>
</dbReference>
<dbReference type="Proteomes" id="UP000001930">
    <property type="component" value="Chromosome II"/>
</dbReference>
<evidence type="ECO:0000259" key="7">
    <source>
        <dbReference type="PROSITE" id="PS50075"/>
    </source>
</evidence>
<dbReference type="Pfam" id="PF01553">
    <property type="entry name" value="Acyltransferase"/>
    <property type="match status" value="1"/>
</dbReference>
<feature type="domain" description="Carrier" evidence="7">
    <location>
        <begin position="98"/>
        <end position="179"/>
    </location>
</feature>
<dbReference type="InterPro" id="IPR020806">
    <property type="entry name" value="PKS_PP-bd"/>
</dbReference>
<dbReference type="GO" id="GO:0031177">
    <property type="term" value="F:phosphopantetheine binding"/>
    <property type="evidence" value="ECO:0007669"/>
    <property type="project" value="InterPro"/>
</dbReference>
<dbReference type="HOGENOM" id="CLU_000022_23_5_4"/>
<accession>Q2T6Q9</accession>
<dbReference type="GeneID" id="45118417"/>
<protein>
    <submittedName>
        <fullName evidence="8">AMP-binding domain protein</fullName>
    </submittedName>
</protein>
<keyword evidence="3" id="KW-0597">Phosphoprotein</keyword>
<evidence type="ECO:0000256" key="4">
    <source>
        <dbReference type="ARBA" id="ARBA00022598"/>
    </source>
</evidence>
<dbReference type="SUPFAM" id="SSF56801">
    <property type="entry name" value="Acetyl-CoA synthetase-like"/>
    <property type="match status" value="1"/>
</dbReference>
<dbReference type="InterPro" id="IPR020845">
    <property type="entry name" value="AMP-binding_CS"/>
</dbReference>
<keyword evidence="5" id="KW-0479">Metal-binding</keyword>
<dbReference type="InterPro" id="IPR042099">
    <property type="entry name" value="ANL_N_sf"/>
</dbReference>
<dbReference type="GO" id="GO:0006633">
    <property type="term" value="P:fatty acid biosynthetic process"/>
    <property type="evidence" value="ECO:0007669"/>
    <property type="project" value="TreeGrafter"/>
</dbReference>
<organism evidence="8 9">
    <name type="scientific">Burkholderia thailandensis (strain ATCC 700388 / DSM 13276 / CCUG 48851 / CIP 106301 / E264)</name>
    <dbReference type="NCBI Taxonomy" id="271848"/>
    <lineage>
        <taxon>Bacteria</taxon>
        <taxon>Pseudomonadati</taxon>
        <taxon>Pseudomonadota</taxon>
        <taxon>Betaproteobacteria</taxon>
        <taxon>Burkholderiales</taxon>
        <taxon>Burkholderiaceae</taxon>
        <taxon>Burkholderia</taxon>
        <taxon>pseudomallei group</taxon>
    </lineage>
</organism>
<dbReference type="GO" id="GO:0005886">
    <property type="term" value="C:plasma membrane"/>
    <property type="evidence" value="ECO:0007669"/>
    <property type="project" value="TreeGrafter"/>
</dbReference>
<dbReference type="Gene3D" id="3.30.300.30">
    <property type="match status" value="1"/>
</dbReference>
<dbReference type="PANTHER" id="PTHR22754">
    <property type="entry name" value="DISCO-INTERACTING PROTEIN 2 DIP2 -RELATED"/>
    <property type="match status" value="1"/>
</dbReference>
<feature type="compositionally biased region" description="Basic and acidic residues" evidence="6">
    <location>
        <begin position="1"/>
        <end position="10"/>
    </location>
</feature>
<dbReference type="InterPro" id="IPR002123">
    <property type="entry name" value="Plipid/glycerol_acylTrfase"/>
</dbReference>
<dbReference type="PROSITE" id="PS50075">
    <property type="entry name" value="CARRIER"/>
    <property type="match status" value="1"/>
</dbReference>
<dbReference type="InterPro" id="IPR040097">
    <property type="entry name" value="FAAL/FAAC"/>
</dbReference>
<dbReference type="Pfam" id="PF00550">
    <property type="entry name" value="PP-binding"/>
    <property type="match status" value="1"/>
</dbReference>
<evidence type="ECO:0000256" key="3">
    <source>
        <dbReference type="ARBA" id="ARBA00022553"/>
    </source>
</evidence>
<dbReference type="InterPro" id="IPR045851">
    <property type="entry name" value="AMP-bd_C_sf"/>
</dbReference>
<dbReference type="GO" id="GO:0016874">
    <property type="term" value="F:ligase activity"/>
    <property type="evidence" value="ECO:0007669"/>
    <property type="project" value="UniProtKB-KW"/>
</dbReference>
<dbReference type="EMBL" id="CP000085">
    <property type="protein sequence ID" value="ABC35981.1"/>
    <property type="molecule type" value="Genomic_DNA"/>
</dbReference>
<dbReference type="GO" id="GO:0071766">
    <property type="term" value="P:Actinobacterium-type cell wall biogenesis"/>
    <property type="evidence" value="ECO:0007669"/>
    <property type="project" value="UniProtKB-ARBA"/>
</dbReference>
<comment type="similarity">
    <text evidence="1">Belongs to the ATP-dependent AMP-binding enzyme family.</text>
</comment>
<dbReference type="SUPFAM" id="SSF69593">
    <property type="entry name" value="Glycerol-3-phosphate (1)-acyltransferase"/>
    <property type="match status" value="1"/>
</dbReference>
<keyword evidence="2" id="KW-0596">Phosphopantetheine</keyword>
<dbReference type="GO" id="GO:0016746">
    <property type="term" value="F:acyltransferase activity"/>
    <property type="evidence" value="ECO:0007669"/>
    <property type="project" value="InterPro"/>
</dbReference>
<dbReference type="GO" id="GO:0070566">
    <property type="term" value="F:adenylyltransferase activity"/>
    <property type="evidence" value="ECO:0007669"/>
    <property type="project" value="TreeGrafter"/>
</dbReference>
<sequence length="1035" mass="111820">MTVAARERIAARSTSGVSAHVASRGGSASRARRRGALAFAPLVDATQAVRRGTAHADDRRRAIRRAAKRADTADARRRCARSPIIERATSMEHTQRLSDNATRLLALIDALLAELYGERNGHGRATLDARFERDLGFDSLTRAELFDRIERAFGVRLPVDVFASAATPADVVRALAAAHAQPQAAPEGEAGPAPPADAAAWPVEADTLIDVLNWHAERHPDRVHLRLLEDGLVATPLAYGELHRRASDLAGGLRERGIDPGDTVALMLPTGLDYFVSFTAVLFCGAIPVPIYPPANPAQLEEHVERHTPILENARIKALIAFRQAVSVAQLLKLRVSTLQHVFTPEQLVGRERLPPFRAAASDIALLQYTSGSTGTPKGVVLSHANLLANIRAMGDRMHVYATDVLVSWLPLYHDMGLIGAWLAPLYFGIPAVVMSPVAFLARPALWLRAISRYHGTITAAPNFAYERCARHLAALEPTEFDLSSLRFAFCGAEPVNADTLRAFAARFAACGFDARALTPVYGLAENTLGLTFPPPARGLHVDRIARAPLNASGQAVPAPGDANALDVPGCGYPIDGTELRIVGDDERELAERRVGRIEFRGTSATRGYYRNPAQTARLFHDAWRDTGDLGYVADGELYITGRAKDMIIRGGQHFFPYELEEAIGRLPGVAAGGVAVCGAADPASGTERVVIFVESEAADGAACERLRANVNDVTAARWGMPAEQVSIVAPHSILKTPSGKIRHAATLAQFERCAGRLPQASAPWRQFADLAVRSVAPFCSRVSRRAAQALRGLCCWALVALLAPVLWVRVAYRNDTRDNWRLAAQACRAFLRFADVRASLIADPDALAAGPSIVVANHTSYLDVVALLALLPSPVHFVAKRELATRPFVGRFLRALGTRFVERRDYGRSVEDEARLVAQAAADETLLFFPEGTFTRAAGLAAFRLGAFRAACIARRPVVPVVVSGARAVLRDGEWAPRRGEIAVTMLAPIFPDGTDFGAMARLRDRARDAILSRCGEPDLRADRAPRAAFASVA</sequence>
<dbReference type="SMART" id="SM00823">
    <property type="entry name" value="PKS_PP"/>
    <property type="match status" value="1"/>
</dbReference>
<dbReference type="RefSeq" id="WP_009896330.1">
    <property type="nucleotide sequence ID" value="NC_007650.1"/>
</dbReference>
<gene>
    <name evidence="8" type="ordered locus">BTH_II0943</name>
</gene>
<feature type="compositionally biased region" description="Low complexity" evidence="6">
    <location>
        <begin position="15"/>
        <end position="29"/>
    </location>
</feature>
<dbReference type="KEGG" id="bte:BTH_II0943"/>
<dbReference type="CDD" id="cd05931">
    <property type="entry name" value="FAAL"/>
    <property type="match status" value="1"/>
</dbReference>
<evidence type="ECO:0000256" key="2">
    <source>
        <dbReference type="ARBA" id="ARBA00022450"/>
    </source>
</evidence>
<dbReference type="SUPFAM" id="SSF47336">
    <property type="entry name" value="ACP-like"/>
    <property type="match status" value="1"/>
</dbReference>
<dbReference type="InterPro" id="IPR036736">
    <property type="entry name" value="ACP-like_sf"/>
</dbReference>
<dbReference type="PROSITE" id="PS00455">
    <property type="entry name" value="AMP_BINDING"/>
    <property type="match status" value="1"/>
</dbReference>
<dbReference type="FunFam" id="3.40.50.12780:FF:000013">
    <property type="entry name" value="Long-chain-fatty-acid--AMP ligase FadD32"/>
    <property type="match status" value="1"/>
</dbReference>
<evidence type="ECO:0000256" key="5">
    <source>
        <dbReference type="ARBA" id="ARBA00022723"/>
    </source>
</evidence>
<name>Q2T6Q9_BURTA</name>
<dbReference type="Gene3D" id="1.10.1200.10">
    <property type="entry name" value="ACP-like"/>
    <property type="match status" value="1"/>
</dbReference>
<dbReference type="AlphaFoldDB" id="Q2T6Q9"/>
<dbReference type="InterPro" id="IPR000873">
    <property type="entry name" value="AMP-dep_synth/lig_dom"/>
</dbReference>
<evidence type="ECO:0000313" key="8">
    <source>
        <dbReference type="EMBL" id="ABC35981.1"/>
    </source>
</evidence>
<keyword evidence="9" id="KW-1185">Reference proteome</keyword>
<feature type="region of interest" description="Disordered" evidence="6">
    <location>
        <begin position="1"/>
        <end position="32"/>
    </location>
</feature>
<dbReference type="SMART" id="SM00563">
    <property type="entry name" value="PlsC"/>
    <property type="match status" value="1"/>
</dbReference>
<dbReference type="PANTHER" id="PTHR22754:SF32">
    <property type="entry name" value="DISCO-INTERACTING PROTEIN 2"/>
    <property type="match status" value="1"/>
</dbReference>
<dbReference type="InterPro" id="IPR009081">
    <property type="entry name" value="PP-bd_ACP"/>
</dbReference>
<reference evidence="8 9" key="1">
    <citation type="journal article" date="2005" name="BMC Genomics">
        <title>Bacterial genome adaptation to niches: divergence of the potential virulence genes in three Burkholderia species of different survival strategies.</title>
        <authorList>
            <person name="Kim H.S."/>
            <person name="Schell M.A."/>
            <person name="Yu Y."/>
            <person name="Ulrich R.L."/>
            <person name="Sarria S.H."/>
            <person name="Nierman W.C."/>
            <person name="DeShazer D."/>
        </authorList>
    </citation>
    <scope>NUCLEOTIDE SEQUENCE [LARGE SCALE GENOMIC DNA]</scope>
    <source>
        <strain evidence="9">ATCC 700388 / DSM 13276 / CCUG 48851 / CIP 106301 / E264</strain>
    </source>
</reference>
<dbReference type="Gene3D" id="3.40.50.12780">
    <property type="entry name" value="N-terminal domain of ligase-like"/>
    <property type="match status" value="1"/>
</dbReference>
<evidence type="ECO:0000256" key="1">
    <source>
        <dbReference type="ARBA" id="ARBA00006432"/>
    </source>
</evidence>